<dbReference type="AlphaFoldDB" id="A0AA38UJG2"/>
<protein>
    <submittedName>
        <fullName evidence="2">Uncharacterized protein</fullName>
    </submittedName>
</protein>
<gene>
    <name evidence="2" type="ORF">F5878DRAFT_656238</name>
</gene>
<feature type="compositionally biased region" description="Low complexity" evidence="1">
    <location>
        <begin position="31"/>
        <end position="42"/>
    </location>
</feature>
<feature type="compositionally biased region" description="Basic residues" evidence="1">
    <location>
        <begin position="20"/>
        <end position="30"/>
    </location>
</feature>
<name>A0AA38UJG2_9AGAR</name>
<dbReference type="EMBL" id="MU805962">
    <property type="protein sequence ID" value="KAJ3844032.1"/>
    <property type="molecule type" value="Genomic_DNA"/>
</dbReference>
<reference evidence="2" key="1">
    <citation type="submission" date="2022-08" db="EMBL/GenBank/DDBJ databases">
        <authorList>
            <consortium name="DOE Joint Genome Institute"/>
            <person name="Min B."/>
            <person name="Riley R."/>
            <person name="Sierra-Patev S."/>
            <person name="Naranjo-Ortiz M."/>
            <person name="Looney B."/>
            <person name="Konkel Z."/>
            <person name="Slot J.C."/>
            <person name="Sakamoto Y."/>
            <person name="Steenwyk J.L."/>
            <person name="Rokas A."/>
            <person name="Carro J."/>
            <person name="Camarero S."/>
            <person name="Ferreira P."/>
            <person name="Molpeceres G."/>
            <person name="Ruiz-Duenas F.J."/>
            <person name="Serrano A."/>
            <person name="Henrissat B."/>
            <person name="Drula E."/>
            <person name="Hughes K.W."/>
            <person name="Mata J.L."/>
            <person name="Ishikawa N.K."/>
            <person name="Vargas-Isla R."/>
            <person name="Ushijima S."/>
            <person name="Smith C.A."/>
            <person name="Ahrendt S."/>
            <person name="Andreopoulos W."/>
            <person name="He G."/>
            <person name="Labutti K."/>
            <person name="Lipzen A."/>
            <person name="Ng V."/>
            <person name="Sandor L."/>
            <person name="Barry K."/>
            <person name="Martinez A.T."/>
            <person name="Xiao Y."/>
            <person name="Gibbons J.G."/>
            <person name="Terashima K."/>
            <person name="Hibbett D.S."/>
            <person name="Grigoriev I.V."/>
        </authorList>
    </citation>
    <scope>NUCLEOTIDE SEQUENCE</scope>
    <source>
        <strain evidence="2">TFB9207</strain>
    </source>
</reference>
<proteinExistence type="predicted"/>
<sequence>MAKSKAGKTAQVAGASATGKKGRTRTKATAKKSTGAPAPLRSFGGGGLSRSPSTNSLLDPPQATGTEELEDTLLNGTLTPLPMEEDSEDSPRRSSRLKSQSARAVSQTAPSPTSAAVPALAPAPAPDKTPADIEMLDPVSESEHNFCAGCHDGGKLLRCEGEALFEDASAPICGRYMCFGLPGSHRCLELTEAAIQVGIKDKEIAFVCPACWKFKYQHSERSMPYEGFFRRDQPAIGVPNMLHRVHIVKQSLSTLDLVPTAVVAITLVGMAHEPYEGTVVDLESYYRACSAPLLKFEIFFDFSTLSTMAAYNTKIAKLIDSLEKHGIKRVIVFITTHSTPDTGLLHFMPNDQGAAPVSETIKRLINAELTQFLQSEDIHASLFMLACGGAFMRKKDFKVFMRLVQTPIVKVQRMGAHLQIPVGDPNAFAGEWKVLDYVWPEEKGEDHIEHF</sequence>
<comment type="caution">
    <text evidence="2">The sequence shown here is derived from an EMBL/GenBank/DDBJ whole genome shotgun (WGS) entry which is preliminary data.</text>
</comment>
<dbReference type="Proteomes" id="UP001163846">
    <property type="component" value="Unassembled WGS sequence"/>
</dbReference>
<evidence type="ECO:0000256" key="1">
    <source>
        <dbReference type="SAM" id="MobiDB-lite"/>
    </source>
</evidence>
<evidence type="ECO:0000313" key="2">
    <source>
        <dbReference type="EMBL" id="KAJ3844032.1"/>
    </source>
</evidence>
<organism evidence="2 3">
    <name type="scientific">Lentinula raphanica</name>
    <dbReference type="NCBI Taxonomy" id="153919"/>
    <lineage>
        <taxon>Eukaryota</taxon>
        <taxon>Fungi</taxon>
        <taxon>Dikarya</taxon>
        <taxon>Basidiomycota</taxon>
        <taxon>Agaricomycotina</taxon>
        <taxon>Agaricomycetes</taxon>
        <taxon>Agaricomycetidae</taxon>
        <taxon>Agaricales</taxon>
        <taxon>Marasmiineae</taxon>
        <taxon>Omphalotaceae</taxon>
        <taxon>Lentinula</taxon>
    </lineage>
</organism>
<feature type="region of interest" description="Disordered" evidence="1">
    <location>
        <begin position="1"/>
        <end position="129"/>
    </location>
</feature>
<keyword evidence="3" id="KW-1185">Reference proteome</keyword>
<feature type="compositionally biased region" description="Low complexity" evidence="1">
    <location>
        <begin position="104"/>
        <end position="120"/>
    </location>
</feature>
<evidence type="ECO:0000313" key="3">
    <source>
        <dbReference type="Proteomes" id="UP001163846"/>
    </source>
</evidence>
<accession>A0AA38UJG2</accession>